<reference evidence="3" key="1">
    <citation type="submission" date="2013-06" db="EMBL/GenBank/DDBJ databases">
        <authorList>
            <person name="Zhao Q."/>
        </authorList>
    </citation>
    <scope>NUCLEOTIDE SEQUENCE</scope>
    <source>
        <strain evidence="3">cv. W1943</strain>
    </source>
</reference>
<dbReference type="EnsemblPlants" id="ORUFI09G08480.1">
    <property type="protein sequence ID" value="ORUFI09G08480.1"/>
    <property type="gene ID" value="ORUFI09G08480"/>
</dbReference>
<evidence type="ECO:0000256" key="1">
    <source>
        <dbReference type="SAM" id="MobiDB-lite"/>
    </source>
</evidence>
<feature type="compositionally biased region" description="Low complexity" evidence="1">
    <location>
        <begin position="175"/>
        <end position="184"/>
    </location>
</feature>
<dbReference type="AlphaFoldDB" id="A0A0E0QQK0"/>
<organism evidence="2 3">
    <name type="scientific">Oryza rufipogon</name>
    <name type="common">Brownbeard rice</name>
    <name type="synonym">Asian wild rice</name>
    <dbReference type="NCBI Taxonomy" id="4529"/>
    <lineage>
        <taxon>Eukaryota</taxon>
        <taxon>Viridiplantae</taxon>
        <taxon>Streptophyta</taxon>
        <taxon>Embryophyta</taxon>
        <taxon>Tracheophyta</taxon>
        <taxon>Spermatophyta</taxon>
        <taxon>Magnoliopsida</taxon>
        <taxon>Liliopsida</taxon>
        <taxon>Poales</taxon>
        <taxon>Poaceae</taxon>
        <taxon>BOP clade</taxon>
        <taxon>Oryzoideae</taxon>
        <taxon>Oryzeae</taxon>
        <taxon>Oryzinae</taxon>
        <taxon>Oryza</taxon>
    </lineage>
</organism>
<evidence type="ECO:0000313" key="3">
    <source>
        <dbReference type="Proteomes" id="UP000008022"/>
    </source>
</evidence>
<dbReference type="HOGENOM" id="CLU_1167485_0_0_1"/>
<evidence type="ECO:0000313" key="2">
    <source>
        <dbReference type="EnsemblPlants" id="ORUFI09G08480.1"/>
    </source>
</evidence>
<proteinExistence type="predicted"/>
<feature type="compositionally biased region" description="Basic and acidic residues" evidence="1">
    <location>
        <begin position="85"/>
        <end position="107"/>
    </location>
</feature>
<dbReference type="Gramene" id="ORUFI09G08480.1">
    <property type="protein sequence ID" value="ORUFI09G08480.1"/>
    <property type="gene ID" value="ORUFI09G08480"/>
</dbReference>
<feature type="region of interest" description="Disordered" evidence="1">
    <location>
        <begin position="67"/>
        <end position="107"/>
    </location>
</feature>
<name>A0A0E0QQK0_ORYRU</name>
<protein>
    <submittedName>
        <fullName evidence="2">Uncharacterized protein</fullName>
    </submittedName>
</protein>
<dbReference type="Proteomes" id="UP000008022">
    <property type="component" value="Unassembled WGS sequence"/>
</dbReference>
<accession>A0A0E0QQK0</accession>
<dbReference type="OMA" id="TEWYLGI"/>
<keyword evidence="3" id="KW-1185">Reference proteome</keyword>
<reference evidence="2" key="2">
    <citation type="submission" date="2015-06" db="UniProtKB">
        <authorList>
            <consortium name="EnsemblPlants"/>
        </authorList>
    </citation>
    <scope>IDENTIFICATION</scope>
</reference>
<feature type="region of interest" description="Disordered" evidence="1">
    <location>
        <begin position="125"/>
        <end position="193"/>
    </location>
</feature>
<sequence length="243" mass="28039">MWGRERRNGGGWRRGGTARYRLVPGTWYLWYRLGIDRYLMPGTEWYLGIKPWYQGIKPDTYGVSEGTLKKRKRRGGGRAATAKNGVEEARRGARPEPESSRSLKEEPRRRLTAYLLQVYTGCWRPSRRRKSSRPQRGCVTPRPRARTRGAPASALLGATTPQRTPDRRGRRARAAQRGEASSRATPPRVGRPRRRSAVVVLLLGRRRRRRRPLPPSRLRLCSAFLRERDRGEREREREGCSAV</sequence>